<evidence type="ECO:0000259" key="7">
    <source>
        <dbReference type="PROSITE" id="PS51900"/>
    </source>
</evidence>
<evidence type="ECO:0000256" key="4">
    <source>
        <dbReference type="PROSITE-ProRule" id="PRU01248"/>
    </source>
</evidence>
<dbReference type="GO" id="GO:0006310">
    <property type="term" value="P:DNA recombination"/>
    <property type="evidence" value="ECO:0007669"/>
    <property type="project" value="UniProtKB-KW"/>
</dbReference>
<dbReference type="GeneID" id="8383678"/>
<keyword evidence="1" id="KW-0229">DNA integration</keyword>
<dbReference type="InterPro" id="IPR050090">
    <property type="entry name" value="Tyrosine_recombinase_XerCD"/>
</dbReference>
<dbReference type="OrthoDB" id="144892at2157"/>
<dbReference type="PANTHER" id="PTHR30349:SF41">
    <property type="entry name" value="INTEGRASE_RECOMBINASE PROTEIN MJ0367-RELATED"/>
    <property type="match status" value="1"/>
</dbReference>
<dbReference type="PROSITE" id="PS51900">
    <property type="entry name" value="CB"/>
    <property type="match status" value="1"/>
</dbReference>
<dbReference type="InterPro" id="IPR044068">
    <property type="entry name" value="CB"/>
</dbReference>
<feature type="compositionally biased region" description="Basic and acidic residues" evidence="5">
    <location>
        <begin position="1"/>
        <end position="20"/>
    </location>
</feature>
<reference evidence="8 9" key="1">
    <citation type="journal article" date="2009" name="Stand. Genomic Sci.">
        <title>Complete genome sequence of Halorhabdus utahensis type strain (AX-2).</title>
        <authorList>
            <person name="Anderson I."/>
            <person name="Tindall B.J."/>
            <person name="Pomrenke H."/>
            <person name="Goker M."/>
            <person name="Lapidus A."/>
            <person name="Nolan M."/>
            <person name="Copeland A."/>
            <person name="Glavina Del Rio T."/>
            <person name="Chen F."/>
            <person name="Tice H."/>
            <person name="Cheng J.F."/>
            <person name="Lucas S."/>
            <person name="Chertkov O."/>
            <person name="Bruce D."/>
            <person name="Brettin T."/>
            <person name="Detter J.C."/>
            <person name="Han C."/>
            <person name="Goodwin L."/>
            <person name="Land M."/>
            <person name="Hauser L."/>
            <person name="Chang Y.J."/>
            <person name="Jeffries C.D."/>
            <person name="Pitluck S."/>
            <person name="Pati A."/>
            <person name="Mavromatis K."/>
            <person name="Ivanova N."/>
            <person name="Ovchinnikova G."/>
            <person name="Chen A."/>
            <person name="Palaniappan K."/>
            <person name="Chain P."/>
            <person name="Rohde M."/>
            <person name="Bristow J."/>
            <person name="Eisen J.A."/>
            <person name="Markowitz V."/>
            <person name="Hugenholtz P."/>
            <person name="Kyrpides N.C."/>
            <person name="Klenk H.P."/>
        </authorList>
    </citation>
    <scope>NUCLEOTIDE SEQUENCE [LARGE SCALE GENOMIC DNA]</scope>
    <source>
        <strain evidence="9">DSM 12940 / JCM 11049 / AX-2</strain>
    </source>
</reference>
<dbReference type="SUPFAM" id="SSF56349">
    <property type="entry name" value="DNA breaking-rejoining enzymes"/>
    <property type="match status" value="1"/>
</dbReference>
<feature type="domain" description="Core-binding (CB)" evidence="7">
    <location>
        <begin position="41"/>
        <end position="127"/>
    </location>
</feature>
<evidence type="ECO:0000256" key="2">
    <source>
        <dbReference type="ARBA" id="ARBA00023125"/>
    </source>
</evidence>
<dbReference type="EMBL" id="CP001687">
    <property type="protein sequence ID" value="ACV11575.1"/>
    <property type="molecule type" value="Genomic_DNA"/>
</dbReference>
<evidence type="ECO:0000313" key="8">
    <source>
        <dbReference type="EMBL" id="ACV11575.1"/>
    </source>
</evidence>
<accession>C7NNQ0</accession>
<dbReference type="Proteomes" id="UP000002071">
    <property type="component" value="Chromosome"/>
</dbReference>
<evidence type="ECO:0000313" key="9">
    <source>
        <dbReference type="Proteomes" id="UP000002071"/>
    </source>
</evidence>
<dbReference type="PROSITE" id="PS51898">
    <property type="entry name" value="TYR_RECOMBINASE"/>
    <property type="match status" value="1"/>
</dbReference>
<protein>
    <submittedName>
        <fullName evidence="8">Integrase family protein</fullName>
    </submittedName>
</protein>
<dbReference type="InterPro" id="IPR011010">
    <property type="entry name" value="DNA_brk_join_enz"/>
</dbReference>
<evidence type="ECO:0000259" key="6">
    <source>
        <dbReference type="PROSITE" id="PS51898"/>
    </source>
</evidence>
<dbReference type="HOGENOM" id="CLU_632565_0_0_2"/>
<sequence length="430" mass="48631">MGNRDEPSRRYERAREKLDDDHESGELTDDEYSHITEFLDAKDPDVLNGHGDTLSYQTLRGYCRLLACAARRLPEDTTLTTATEDDINGLISRFAKGNHPAVKDDGVSHATQRQYQATLRAFYNYHEELPADPDGITLKQIDDSPVDERDIFDHDDVEAMREACSNTRDRAILELLLNTGQRIRAIQTLRVKDVNLDEGVFWLNDEADGLKHAEGKRPLLGAKAPVRRWLDNHPAPENPDAYLITHLPSYRNTDATTPLNQNSIRKRLRKIGNEAGVDKPTNPHNFRHFAVTTMYRDYDMDADTIRFIIGHGEDSRIMETTYRHLTDDDYIKKAEIAAEIREPDDDSPLSPNRCLTCDEPLAKDAKACPNCGHVYTPDAKAVQDTIGESMKESYKDTEPGSDTQAKVEQLDDLLDDPDVKAALLEKLADE</sequence>
<feature type="region of interest" description="Disordered" evidence="5">
    <location>
        <begin position="1"/>
        <end position="28"/>
    </location>
</feature>
<dbReference type="Gene3D" id="1.10.443.10">
    <property type="entry name" value="Intergrase catalytic core"/>
    <property type="match status" value="1"/>
</dbReference>
<dbReference type="RefSeq" id="WP_015789149.1">
    <property type="nucleotide sequence ID" value="NC_013158.1"/>
</dbReference>
<feature type="domain" description="Tyr recombinase" evidence="6">
    <location>
        <begin position="147"/>
        <end position="336"/>
    </location>
</feature>
<organism evidence="8 9">
    <name type="scientific">Halorhabdus utahensis (strain DSM 12940 / JCM 11049 / AX-2)</name>
    <dbReference type="NCBI Taxonomy" id="519442"/>
    <lineage>
        <taxon>Archaea</taxon>
        <taxon>Methanobacteriati</taxon>
        <taxon>Methanobacteriota</taxon>
        <taxon>Stenosarchaea group</taxon>
        <taxon>Halobacteria</taxon>
        <taxon>Halobacteriales</taxon>
        <taxon>Haloarculaceae</taxon>
        <taxon>Halorhabdus</taxon>
    </lineage>
</organism>
<evidence type="ECO:0000256" key="5">
    <source>
        <dbReference type="SAM" id="MobiDB-lite"/>
    </source>
</evidence>
<dbReference type="GO" id="GO:0015074">
    <property type="term" value="P:DNA integration"/>
    <property type="evidence" value="ECO:0007669"/>
    <property type="project" value="UniProtKB-KW"/>
</dbReference>
<dbReference type="AlphaFoldDB" id="C7NNQ0"/>
<evidence type="ECO:0000256" key="3">
    <source>
        <dbReference type="ARBA" id="ARBA00023172"/>
    </source>
</evidence>
<dbReference type="InterPro" id="IPR002104">
    <property type="entry name" value="Integrase_catalytic"/>
</dbReference>
<evidence type="ECO:0000256" key="1">
    <source>
        <dbReference type="ARBA" id="ARBA00022908"/>
    </source>
</evidence>
<proteinExistence type="predicted"/>
<keyword evidence="9" id="KW-1185">Reference proteome</keyword>
<keyword evidence="2 4" id="KW-0238">DNA-binding</keyword>
<keyword evidence="3" id="KW-0233">DNA recombination</keyword>
<dbReference type="eggNOG" id="arCOG01242">
    <property type="taxonomic scope" value="Archaea"/>
</dbReference>
<dbReference type="CDD" id="cd00397">
    <property type="entry name" value="DNA_BRE_C"/>
    <property type="match status" value="1"/>
</dbReference>
<dbReference type="InterPro" id="IPR013762">
    <property type="entry name" value="Integrase-like_cat_sf"/>
</dbReference>
<dbReference type="GO" id="GO:0003677">
    <property type="term" value="F:DNA binding"/>
    <property type="evidence" value="ECO:0007669"/>
    <property type="project" value="UniProtKB-UniRule"/>
</dbReference>
<name>C7NNQ0_HALUD</name>
<dbReference type="KEGG" id="hut:Huta_1399"/>
<gene>
    <name evidence="8" type="ordered locus">Huta_1399</name>
</gene>
<dbReference type="Pfam" id="PF00589">
    <property type="entry name" value="Phage_integrase"/>
    <property type="match status" value="1"/>
</dbReference>
<dbReference type="PANTHER" id="PTHR30349">
    <property type="entry name" value="PHAGE INTEGRASE-RELATED"/>
    <property type="match status" value="1"/>
</dbReference>